<proteinExistence type="predicted"/>
<evidence type="ECO:0000313" key="1">
    <source>
        <dbReference type="EMBL" id="KAF6736781.1"/>
    </source>
</evidence>
<gene>
    <name evidence="1" type="ORF">FQA47_015055</name>
</gene>
<evidence type="ECO:0000313" key="2">
    <source>
        <dbReference type="Proteomes" id="UP000646548"/>
    </source>
</evidence>
<dbReference type="EMBL" id="WKFB01000080">
    <property type="protein sequence ID" value="KAF6736781.1"/>
    <property type="molecule type" value="Genomic_DNA"/>
</dbReference>
<accession>A0A834KZV1</accession>
<sequence length="152" mass="16816">MATMRLRGLQNWRRYGKVSDQVSLISELLSTDGTYGSGKRFQAEARLVQGCHGNMMERQLSRGVHNAAVTFERPLEPRPGHVKLQLRKESSVLLGGRTAREDESVRDQAAAAVMKAAAALSLRPPLLSTAAISFQRDHPGLSETQHLCYMQT</sequence>
<organism evidence="1 2">
    <name type="scientific">Oryzias melastigma</name>
    <name type="common">Marine medaka</name>
    <dbReference type="NCBI Taxonomy" id="30732"/>
    <lineage>
        <taxon>Eukaryota</taxon>
        <taxon>Metazoa</taxon>
        <taxon>Chordata</taxon>
        <taxon>Craniata</taxon>
        <taxon>Vertebrata</taxon>
        <taxon>Euteleostomi</taxon>
        <taxon>Actinopterygii</taxon>
        <taxon>Neopterygii</taxon>
        <taxon>Teleostei</taxon>
        <taxon>Neoteleostei</taxon>
        <taxon>Acanthomorphata</taxon>
        <taxon>Ovalentaria</taxon>
        <taxon>Atherinomorphae</taxon>
        <taxon>Beloniformes</taxon>
        <taxon>Adrianichthyidae</taxon>
        <taxon>Oryziinae</taxon>
        <taxon>Oryzias</taxon>
    </lineage>
</organism>
<name>A0A834KZV1_ORYME</name>
<dbReference type="Proteomes" id="UP000646548">
    <property type="component" value="Unassembled WGS sequence"/>
</dbReference>
<protein>
    <submittedName>
        <fullName evidence="1">Uncharacterized protein</fullName>
    </submittedName>
</protein>
<reference evidence="1" key="1">
    <citation type="journal article" name="BMC Genomics">
        <title>Long-read sequencing and de novo genome assembly of marine medaka (Oryzias melastigma).</title>
        <authorList>
            <person name="Liang P."/>
            <person name="Saqib H.S.A."/>
            <person name="Ni X."/>
            <person name="Shen Y."/>
        </authorList>
    </citation>
    <scope>NUCLEOTIDE SEQUENCE</scope>
    <source>
        <strain evidence="1">Bigg-433</strain>
    </source>
</reference>
<dbReference type="AlphaFoldDB" id="A0A834KZV1"/>
<comment type="caution">
    <text evidence="1">The sequence shown here is derived from an EMBL/GenBank/DDBJ whole genome shotgun (WGS) entry which is preliminary data.</text>
</comment>